<dbReference type="InterPro" id="IPR012902">
    <property type="entry name" value="N_methyl_site"/>
</dbReference>
<feature type="transmembrane region" description="Helical" evidence="3">
    <location>
        <begin position="20"/>
        <end position="43"/>
    </location>
</feature>
<dbReference type="Pfam" id="PF07963">
    <property type="entry name" value="N_methyl"/>
    <property type="match status" value="1"/>
</dbReference>
<sequence length="150" mass="16516">MEKNIFSQKRVKISAGFTLVEMMIVLAIIGILAAIALPSYSYYIERTNLATAKNELVELVAEMRQRKVKNLPTYSVAGLNSLINTKRTVANGNYELESNTTDGKINTFYIYLKPNRSGFTKSLYITAAGEVFECPNSAAASTKSGCTKIN</sequence>
<dbReference type="PANTHER" id="PTHR30093">
    <property type="entry name" value="GENERAL SECRETION PATHWAY PROTEIN G"/>
    <property type="match status" value="1"/>
</dbReference>
<name>G4CES4_9NEIS</name>
<evidence type="ECO:0000256" key="1">
    <source>
        <dbReference type="ARBA" id="ARBA00011156"/>
    </source>
</evidence>
<dbReference type="GO" id="GO:0015627">
    <property type="term" value="C:type II protein secretion system complex"/>
    <property type="evidence" value="ECO:0007669"/>
    <property type="project" value="InterPro"/>
</dbReference>
<dbReference type="AlphaFoldDB" id="G4CES4"/>
<protein>
    <submittedName>
        <fullName evidence="4">Pilin like competence factor</fullName>
    </submittedName>
</protein>
<dbReference type="HOGENOM" id="CLU_091705_4_4_4"/>
<dbReference type="InterPro" id="IPR045584">
    <property type="entry name" value="Pilin-like"/>
</dbReference>
<dbReference type="InterPro" id="IPR000983">
    <property type="entry name" value="Bac_GSPG_pilin"/>
</dbReference>
<dbReference type="EMBL" id="AGAY01000004">
    <property type="protein sequence ID" value="EGY53659.1"/>
    <property type="molecule type" value="Genomic_DNA"/>
</dbReference>
<evidence type="ECO:0000256" key="2">
    <source>
        <dbReference type="ARBA" id="ARBA00022481"/>
    </source>
</evidence>
<gene>
    <name evidence="4" type="primary">comE</name>
    <name evidence="4" type="ORF">HMPREF9371_0113</name>
</gene>
<dbReference type="GO" id="GO:0015628">
    <property type="term" value="P:protein secretion by the type II secretion system"/>
    <property type="evidence" value="ECO:0007669"/>
    <property type="project" value="InterPro"/>
</dbReference>
<dbReference type="Proteomes" id="UP000003019">
    <property type="component" value="Unassembled WGS sequence"/>
</dbReference>
<dbReference type="SUPFAM" id="SSF54523">
    <property type="entry name" value="Pili subunits"/>
    <property type="match status" value="1"/>
</dbReference>
<keyword evidence="3" id="KW-0472">Membrane</keyword>
<dbReference type="PROSITE" id="PS00409">
    <property type="entry name" value="PROKAR_NTER_METHYL"/>
    <property type="match status" value="1"/>
</dbReference>
<dbReference type="Gene3D" id="3.30.700.10">
    <property type="entry name" value="Glycoprotein, Type 4 Pilin"/>
    <property type="match status" value="1"/>
</dbReference>
<keyword evidence="3" id="KW-1133">Transmembrane helix</keyword>
<dbReference type="STRING" id="1032488.HMPREF9371_0113"/>
<comment type="subunit">
    <text evidence="1">The pili are polar flexible filaments of about 5.4 nanometers diameter and 2.5 micrometers average length; they consist of only a single polypeptide chain arranged in a helical configuration of five subunits per turn in the assembled pilus.</text>
</comment>
<dbReference type="RefSeq" id="WP_009117807.1">
    <property type="nucleotide sequence ID" value="NZ_JH164926.1"/>
</dbReference>
<evidence type="ECO:0000256" key="3">
    <source>
        <dbReference type="SAM" id="Phobius"/>
    </source>
</evidence>
<organism evidence="4 5">
    <name type="scientific">Neisseria shayeganii 871</name>
    <dbReference type="NCBI Taxonomy" id="1032488"/>
    <lineage>
        <taxon>Bacteria</taxon>
        <taxon>Pseudomonadati</taxon>
        <taxon>Pseudomonadota</taxon>
        <taxon>Betaproteobacteria</taxon>
        <taxon>Neisseriales</taxon>
        <taxon>Neisseriaceae</taxon>
        <taxon>Neisseria</taxon>
    </lineage>
</organism>
<proteinExistence type="predicted"/>
<keyword evidence="3" id="KW-0812">Transmembrane</keyword>
<dbReference type="NCBIfam" id="TIGR02532">
    <property type="entry name" value="IV_pilin_GFxxxE"/>
    <property type="match status" value="1"/>
</dbReference>
<comment type="caution">
    <text evidence="4">The sequence shown here is derived from an EMBL/GenBank/DDBJ whole genome shotgun (WGS) entry which is preliminary data.</text>
</comment>
<accession>G4CES4</accession>
<reference evidence="4 5" key="1">
    <citation type="submission" date="2011-05" db="EMBL/GenBank/DDBJ databases">
        <authorList>
            <person name="Muzny D."/>
            <person name="Qin X."/>
            <person name="Deng J."/>
            <person name="Jiang H."/>
            <person name="Liu Y."/>
            <person name="Qu J."/>
            <person name="Song X.-Z."/>
            <person name="Zhang L."/>
            <person name="Thornton R."/>
            <person name="Coyle M."/>
            <person name="Francisco L."/>
            <person name="Jackson L."/>
            <person name="Javaid M."/>
            <person name="Korchina V."/>
            <person name="Kovar C."/>
            <person name="Mata R."/>
            <person name="Mathew T."/>
            <person name="Ngo R."/>
            <person name="Nguyen L."/>
            <person name="Nguyen N."/>
            <person name="Okwuonu G."/>
            <person name="Ongeri F."/>
            <person name="Pham C."/>
            <person name="Simmons D."/>
            <person name="Wilczek-Boney K."/>
            <person name="Hale W."/>
            <person name="Jakkamsetti A."/>
            <person name="Pham P."/>
            <person name="Ruth R."/>
            <person name="San Lucas F."/>
            <person name="Warren J."/>
            <person name="Zhang J."/>
            <person name="Zhao Z."/>
            <person name="Zhou C."/>
            <person name="Zhu D."/>
            <person name="Lee S."/>
            <person name="Bess C."/>
            <person name="Blankenburg K."/>
            <person name="Forbes L."/>
            <person name="Fu Q."/>
            <person name="Gubbala S."/>
            <person name="Hirani K."/>
            <person name="Jayaseelan J.C."/>
            <person name="Lara F."/>
            <person name="Munidasa M."/>
            <person name="Palculict T."/>
            <person name="Patil S."/>
            <person name="Pu L.-L."/>
            <person name="Saada N."/>
            <person name="Tang L."/>
            <person name="Weissenberger G."/>
            <person name="Zhu Y."/>
            <person name="Hemphill L."/>
            <person name="Shang Y."/>
            <person name="Youmans B."/>
            <person name="Ayvaz T."/>
            <person name="Ross M."/>
            <person name="Santibanez J."/>
            <person name="Aqrawi P."/>
            <person name="Gross S."/>
            <person name="Joshi V."/>
            <person name="Fowler G."/>
            <person name="Nazareth L."/>
            <person name="Reid J."/>
            <person name="Worley K."/>
            <person name="Petrosino J."/>
            <person name="Highlander S."/>
            <person name="Gibbs R."/>
        </authorList>
    </citation>
    <scope>NUCLEOTIDE SEQUENCE [LARGE SCALE GENOMIC DNA]</scope>
    <source>
        <strain evidence="4 5">871</strain>
    </source>
</reference>
<dbReference type="OrthoDB" id="8611836at2"/>
<evidence type="ECO:0000313" key="5">
    <source>
        <dbReference type="Proteomes" id="UP000003019"/>
    </source>
</evidence>
<keyword evidence="2" id="KW-0488">Methylation</keyword>
<evidence type="ECO:0000313" key="4">
    <source>
        <dbReference type="EMBL" id="EGY53659.1"/>
    </source>
</evidence>
<dbReference type="PRINTS" id="PR00813">
    <property type="entry name" value="BCTERIALGSPG"/>
</dbReference>
<keyword evidence="5" id="KW-1185">Reference proteome</keyword>